<evidence type="ECO:0000259" key="10">
    <source>
        <dbReference type="PROSITE" id="PS50110"/>
    </source>
</evidence>
<dbReference type="AlphaFoldDB" id="A0A7X2P1Q5"/>
<evidence type="ECO:0000256" key="8">
    <source>
        <dbReference type="PROSITE-ProRule" id="PRU00169"/>
    </source>
</evidence>
<evidence type="ECO:0000313" key="13">
    <source>
        <dbReference type="Proteomes" id="UP000440513"/>
    </source>
</evidence>
<accession>A0A7X2P1Q5</accession>
<dbReference type="SMART" id="SM00862">
    <property type="entry name" value="Trans_reg_C"/>
    <property type="match status" value="1"/>
</dbReference>
<dbReference type="GO" id="GO:0000156">
    <property type="term" value="F:phosphorelay response regulator activity"/>
    <property type="evidence" value="ECO:0007669"/>
    <property type="project" value="TreeGrafter"/>
</dbReference>
<dbReference type="Gene3D" id="6.10.250.690">
    <property type="match status" value="1"/>
</dbReference>
<keyword evidence="2 8" id="KW-0597">Phosphoprotein</keyword>
<dbReference type="SUPFAM" id="SSF46894">
    <property type="entry name" value="C-terminal effector domain of the bipartite response regulators"/>
    <property type="match status" value="1"/>
</dbReference>
<dbReference type="InterPro" id="IPR001789">
    <property type="entry name" value="Sig_transdc_resp-reg_receiver"/>
</dbReference>
<feature type="DNA-binding region" description="OmpR/PhoB-type" evidence="9">
    <location>
        <begin position="124"/>
        <end position="222"/>
    </location>
</feature>
<evidence type="ECO:0000256" key="6">
    <source>
        <dbReference type="ARBA" id="ARBA00023163"/>
    </source>
</evidence>
<comment type="caution">
    <text evidence="12">The sequence shown here is derived from an EMBL/GenBank/DDBJ whole genome shotgun (WGS) entry which is preliminary data.</text>
</comment>
<dbReference type="Gene3D" id="3.40.50.2300">
    <property type="match status" value="1"/>
</dbReference>
<dbReference type="FunFam" id="3.40.50.2300:FF:000002">
    <property type="entry name" value="DNA-binding response regulator PhoP"/>
    <property type="match status" value="1"/>
</dbReference>
<dbReference type="GO" id="GO:0005829">
    <property type="term" value="C:cytosol"/>
    <property type="evidence" value="ECO:0007669"/>
    <property type="project" value="TreeGrafter"/>
</dbReference>
<dbReference type="Gene3D" id="1.10.10.10">
    <property type="entry name" value="Winged helix-like DNA-binding domain superfamily/Winged helix DNA-binding domain"/>
    <property type="match status" value="1"/>
</dbReference>
<dbReference type="RefSeq" id="WP_154431498.1">
    <property type="nucleotide sequence ID" value="NZ_JBQHQP010000008.1"/>
</dbReference>
<keyword evidence="4" id="KW-0805">Transcription regulation</keyword>
<dbReference type="InterPro" id="IPR036388">
    <property type="entry name" value="WH-like_DNA-bd_sf"/>
</dbReference>
<dbReference type="Pfam" id="PF00072">
    <property type="entry name" value="Response_reg"/>
    <property type="match status" value="1"/>
</dbReference>
<dbReference type="CDD" id="cd17625">
    <property type="entry name" value="REC_OmpR_DrrD-like"/>
    <property type="match status" value="1"/>
</dbReference>
<proteinExistence type="predicted"/>
<reference evidence="12 13" key="1">
    <citation type="submission" date="2019-08" db="EMBL/GenBank/DDBJ databases">
        <title>In-depth cultivation of the pig gut microbiome towards novel bacterial diversity and tailored functional studies.</title>
        <authorList>
            <person name="Wylensek D."/>
            <person name="Hitch T.C.A."/>
            <person name="Clavel T."/>
        </authorList>
    </citation>
    <scope>NUCLEOTIDE SEQUENCE [LARGE SCALE GENOMIC DNA]</scope>
    <source>
        <strain evidence="12 13">BSM-380-WT-5A</strain>
    </source>
</reference>
<dbReference type="CDD" id="cd00383">
    <property type="entry name" value="trans_reg_C"/>
    <property type="match status" value="1"/>
</dbReference>
<protein>
    <recommendedName>
        <fullName evidence="1">Stage 0 sporulation protein A homolog</fullName>
    </recommendedName>
</protein>
<dbReference type="GO" id="GO:0000976">
    <property type="term" value="F:transcription cis-regulatory region binding"/>
    <property type="evidence" value="ECO:0007669"/>
    <property type="project" value="TreeGrafter"/>
</dbReference>
<dbReference type="GO" id="GO:0032993">
    <property type="term" value="C:protein-DNA complex"/>
    <property type="evidence" value="ECO:0007669"/>
    <property type="project" value="TreeGrafter"/>
</dbReference>
<evidence type="ECO:0000256" key="1">
    <source>
        <dbReference type="ARBA" id="ARBA00018672"/>
    </source>
</evidence>
<evidence type="ECO:0000256" key="7">
    <source>
        <dbReference type="ARBA" id="ARBA00024867"/>
    </source>
</evidence>
<comment type="function">
    <text evidence="7">May play the central regulatory role in sporulation. It may be an element of the effector pathway responsible for the activation of sporulation genes in response to nutritional stress. Spo0A may act in concert with spo0H (a sigma factor) to control the expression of some genes that are critical to the sporulation process.</text>
</comment>
<keyword evidence="3" id="KW-0902">Two-component regulatory system</keyword>
<dbReference type="InterPro" id="IPR016032">
    <property type="entry name" value="Sig_transdc_resp-reg_C-effctor"/>
</dbReference>
<dbReference type="SUPFAM" id="SSF52172">
    <property type="entry name" value="CheY-like"/>
    <property type="match status" value="1"/>
</dbReference>
<feature type="domain" description="Response regulatory" evidence="10">
    <location>
        <begin position="2"/>
        <end position="116"/>
    </location>
</feature>
<evidence type="ECO:0000313" key="12">
    <source>
        <dbReference type="EMBL" id="MST65756.1"/>
    </source>
</evidence>
<keyword evidence="5 9" id="KW-0238">DNA-binding</keyword>
<dbReference type="GO" id="GO:0006355">
    <property type="term" value="P:regulation of DNA-templated transcription"/>
    <property type="evidence" value="ECO:0007669"/>
    <property type="project" value="InterPro"/>
</dbReference>
<dbReference type="Proteomes" id="UP000440513">
    <property type="component" value="Unassembled WGS sequence"/>
</dbReference>
<gene>
    <name evidence="12" type="ORF">FYJ57_03175</name>
</gene>
<name>A0A7X2P1Q5_9FIRM</name>
<evidence type="ECO:0000259" key="11">
    <source>
        <dbReference type="PROSITE" id="PS51755"/>
    </source>
</evidence>
<dbReference type="InterPro" id="IPR039420">
    <property type="entry name" value="WalR-like"/>
</dbReference>
<dbReference type="PANTHER" id="PTHR48111:SF22">
    <property type="entry name" value="REGULATOR OF RPOS"/>
    <property type="match status" value="1"/>
</dbReference>
<keyword evidence="13" id="KW-1185">Reference proteome</keyword>
<evidence type="ECO:0000256" key="2">
    <source>
        <dbReference type="ARBA" id="ARBA00022553"/>
    </source>
</evidence>
<dbReference type="PROSITE" id="PS50110">
    <property type="entry name" value="RESPONSE_REGULATORY"/>
    <property type="match status" value="1"/>
</dbReference>
<evidence type="ECO:0000256" key="9">
    <source>
        <dbReference type="PROSITE-ProRule" id="PRU01091"/>
    </source>
</evidence>
<keyword evidence="6" id="KW-0804">Transcription</keyword>
<dbReference type="SMART" id="SM00448">
    <property type="entry name" value="REC"/>
    <property type="match status" value="1"/>
</dbReference>
<organism evidence="12 13">
    <name type="scientific">Oliverpabstia intestinalis</name>
    <dbReference type="NCBI Taxonomy" id="2606633"/>
    <lineage>
        <taxon>Bacteria</taxon>
        <taxon>Bacillati</taxon>
        <taxon>Bacillota</taxon>
        <taxon>Clostridia</taxon>
        <taxon>Lachnospirales</taxon>
        <taxon>Lachnospiraceae</taxon>
        <taxon>Oliverpabstia</taxon>
    </lineage>
</organism>
<dbReference type="PROSITE" id="PS51755">
    <property type="entry name" value="OMPR_PHOB"/>
    <property type="match status" value="1"/>
</dbReference>
<evidence type="ECO:0000256" key="4">
    <source>
        <dbReference type="ARBA" id="ARBA00023015"/>
    </source>
</evidence>
<feature type="domain" description="OmpR/PhoB-type" evidence="11">
    <location>
        <begin position="124"/>
        <end position="222"/>
    </location>
</feature>
<dbReference type="InterPro" id="IPR011006">
    <property type="entry name" value="CheY-like_superfamily"/>
</dbReference>
<evidence type="ECO:0000256" key="5">
    <source>
        <dbReference type="ARBA" id="ARBA00023125"/>
    </source>
</evidence>
<dbReference type="EMBL" id="VUMS01000004">
    <property type="protein sequence ID" value="MST65756.1"/>
    <property type="molecule type" value="Genomic_DNA"/>
</dbReference>
<evidence type="ECO:0000256" key="3">
    <source>
        <dbReference type="ARBA" id="ARBA00023012"/>
    </source>
</evidence>
<feature type="modified residue" description="4-aspartylphosphate" evidence="8">
    <location>
        <position position="51"/>
    </location>
</feature>
<dbReference type="PANTHER" id="PTHR48111">
    <property type="entry name" value="REGULATOR OF RPOS"/>
    <property type="match status" value="1"/>
</dbReference>
<dbReference type="Pfam" id="PF00486">
    <property type="entry name" value="Trans_reg_C"/>
    <property type="match status" value="1"/>
</dbReference>
<dbReference type="InterPro" id="IPR001867">
    <property type="entry name" value="OmpR/PhoB-type_DNA-bd"/>
</dbReference>
<sequence>MRLLIAEDEKSLSRALAAILTRNNYSVDTVYDGEAALEYLEATNYDGLILDVMMPKMDGITVLKTLRARGNTTPVLILSARSEIDDKVLGLDSGANDYLTKPFDAKELLARIRAITRIQNIGTSSQITYGNITLDCATYELSSASGSFKLANREFQMMELLISNPTHLIPTQRFLEKIWGYDSDVEIHVVWVYISYLRKKLDALGATIQIKAVRNAGYFLEEKA</sequence>